<evidence type="ECO:0000256" key="1">
    <source>
        <dbReference type="SAM" id="Coils"/>
    </source>
</evidence>
<proteinExistence type="predicted"/>
<evidence type="ECO:0000313" key="2">
    <source>
        <dbReference type="EMBL" id="CAE0793920.1"/>
    </source>
</evidence>
<protein>
    <submittedName>
        <fullName evidence="2">Uncharacterized protein</fullName>
    </submittedName>
</protein>
<gene>
    <name evidence="2" type="ORF">EGYM00163_LOCUS5038</name>
</gene>
<name>A0A7S4FGJ1_9EUGL</name>
<sequence length="343" mass="39097">MALVESSAMENDGPFVSRETYGEEIRETFPQERADHLSARETFGNSADWYDHFTRGRRDWLKSASCTVVGDCTTHEGEFYKHNDAPYKYKRSHDKQKGAERMAMSCFYDRSAGDTEERSTCKTVVMRQGTNYNPEMESLASFRSMVALLKEEFIDDVKNPVVSYERNFITGELAITLWPPGMYEKAHSGDPEVDVLNHATWTYSSSGDCRSIENCNSKPSPEELEAQYEWVRAREEYAISECLAMERWLVFFLHGRESEKGKAALKDADDHAARLESMVRQLWAKVDASVMKAVAGDKKSEAYDGMASLLETKIAQLEQELRAKDKLIRELSTAEPPSPVWLQ</sequence>
<feature type="coiled-coil region" evidence="1">
    <location>
        <begin position="307"/>
        <end position="334"/>
    </location>
</feature>
<keyword evidence="1" id="KW-0175">Coiled coil</keyword>
<reference evidence="2" key="1">
    <citation type="submission" date="2021-01" db="EMBL/GenBank/DDBJ databases">
        <authorList>
            <person name="Corre E."/>
            <person name="Pelletier E."/>
            <person name="Niang G."/>
            <person name="Scheremetjew M."/>
            <person name="Finn R."/>
            <person name="Kale V."/>
            <person name="Holt S."/>
            <person name="Cochrane G."/>
            <person name="Meng A."/>
            <person name="Brown T."/>
            <person name="Cohen L."/>
        </authorList>
    </citation>
    <scope>NUCLEOTIDE SEQUENCE</scope>
    <source>
        <strain evidence="2">CCMP1594</strain>
    </source>
</reference>
<organism evidence="2">
    <name type="scientific">Eutreptiella gymnastica</name>
    <dbReference type="NCBI Taxonomy" id="73025"/>
    <lineage>
        <taxon>Eukaryota</taxon>
        <taxon>Discoba</taxon>
        <taxon>Euglenozoa</taxon>
        <taxon>Euglenida</taxon>
        <taxon>Spirocuta</taxon>
        <taxon>Euglenophyceae</taxon>
        <taxon>Eutreptiales</taxon>
        <taxon>Eutreptiaceae</taxon>
        <taxon>Eutreptiella</taxon>
    </lineage>
</organism>
<dbReference type="EMBL" id="HBJA01015795">
    <property type="protein sequence ID" value="CAE0793920.1"/>
    <property type="molecule type" value="Transcribed_RNA"/>
</dbReference>
<dbReference type="AlphaFoldDB" id="A0A7S4FGJ1"/>
<accession>A0A7S4FGJ1</accession>